<reference evidence="1 2" key="1">
    <citation type="submission" date="2019-03" db="EMBL/GenBank/DDBJ databases">
        <title>Genomics of glacier-inhabiting Cryobacterium strains.</title>
        <authorList>
            <person name="Liu Q."/>
            <person name="Xin Y.-H."/>
        </authorList>
    </citation>
    <scope>NUCLEOTIDE SEQUENCE [LARGE SCALE GENOMIC DNA]</scope>
    <source>
        <strain evidence="1 2">Hh15</strain>
    </source>
</reference>
<dbReference type="RefSeq" id="WP_134450419.1">
    <property type="nucleotide sequence ID" value="NZ_FOCN01000009.1"/>
</dbReference>
<protein>
    <recommendedName>
        <fullName evidence="3">Serine hydrolase FSH domain-containing protein</fullName>
    </recommendedName>
</protein>
<evidence type="ECO:0000313" key="1">
    <source>
        <dbReference type="EMBL" id="TFB86662.1"/>
    </source>
</evidence>
<dbReference type="Proteomes" id="UP000297654">
    <property type="component" value="Unassembled WGS sequence"/>
</dbReference>
<proteinExistence type="predicted"/>
<gene>
    <name evidence="1" type="ORF">E3O10_13655</name>
</gene>
<dbReference type="AlphaFoldDB" id="A0A5F0D165"/>
<accession>A0A5F0D165</accession>
<organism evidence="1 2">
    <name type="scientific">Cryobacterium luteum</name>
    <dbReference type="NCBI Taxonomy" id="1424661"/>
    <lineage>
        <taxon>Bacteria</taxon>
        <taxon>Bacillati</taxon>
        <taxon>Actinomycetota</taxon>
        <taxon>Actinomycetes</taxon>
        <taxon>Micrococcales</taxon>
        <taxon>Microbacteriaceae</taxon>
        <taxon>Cryobacterium</taxon>
    </lineage>
</organism>
<name>A0A5F0D165_9MICO</name>
<dbReference type="EMBL" id="SOFF01000033">
    <property type="protein sequence ID" value="TFB86662.1"/>
    <property type="molecule type" value="Genomic_DNA"/>
</dbReference>
<comment type="caution">
    <text evidence="1">The sequence shown here is derived from an EMBL/GenBank/DDBJ whole genome shotgun (WGS) entry which is preliminary data.</text>
</comment>
<evidence type="ECO:0008006" key="3">
    <source>
        <dbReference type="Google" id="ProtNLM"/>
    </source>
</evidence>
<dbReference type="OrthoDB" id="5095936at2"/>
<evidence type="ECO:0000313" key="2">
    <source>
        <dbReference type="Proteomes" id="UP000297654"/>
    </source>
</evidence>
<keyword evidence="2" id="KW-1185">Reference proteome</keyword>
<dbReference type="InterPro" id="IPR029058">
    <property type="entry name" value="AB_hydrolase_fold"/>
</dbReference>
<sequence>MTTYYEDNKDHASRADVFDAPVMLAGFSQGGIVAAAFAENRSDTYNVVQVLTAGSPIGNFDIPHDISVIASEADPVSGADGTQNPERWETLTADNGGGGGLGSHDVLRYALLAESAAGTPQEQNKLDDFLGVRDDRVISDYYAVKESK</sequence>
<dbReference type="SUPFAM" id="SSF53474">
    <property type="entry name" value="alpha/beta-Hydrolases"/>
    <property type="match status" value="1"/>
</dbReference>